<dbReference type="EMBL" id="KK852730">
    <property type="protein sequence ID" value="KDR17511.1"/>
    <property type="molecule type" value="Genomic_DNA"/>
</dbReference>
<protein>
    <recommendedName>
        <fullName evidence="4">Thymidylate kinase</fullName>
        <ecNumber evidence="3">2.7.4.9</ecNumber>
    </recommendedName>
</protein>
<evidence type="ECO:0000256" key="7">
    <source>
        <dbReference type="ARBA" id="ARBA00022741"/>
    </source>
</evidence>
<dbReference type="eggNOG" id="KOG3327">
    <property type="taxonomic scope" value="Eukaryota"/>
</dbReference>
<dbReference type="EC" id="2.7.4.9" evidence="3"/>
<evidence type="ECO:0000256" key="8">
    <source>
        <dbReference type="ARBA" id="ARBA00022777"/>
    </source>
</evidence>
<evidence type="ECO:0000256" key="1">
    <source>
        <dbReference type="ARBA" id="ARBA00004992"/>
    </source>
</evidence>
<dbReference type="Proteomes" id="UP000027135">
    <property type="component" value="Unassembled WGS sequence"/>
</dbReference>
<evidence type="ECO:0000259" key="10">
    <source>
        <dbReference type="Pfam" id="PF02223"/>
    </source>
</evidence>
<dbReference type="OMA" id="YWHQFDA"/>
<evidence type="ECO:0000256" key="6">
    <source>
        <dbReference type="ARBA" id="ARBA00022727"/>
    </source>
</evidence>
<organism evidence="11 12">
    <name type="scientific">Zootermopsis nevadensis</name>
    <name type="common">Dampwood termite</name>
    <dbReference type="NCBI Taxonomy" id="136037"/>
    <lineage>
        <taxon>Eukaryota</taxon>
        <taxon>Metazoa</taxon>
        <taxon>Ecdysozoa</taxon>
        <taxon>Arthropoda</taxon>
        <taxon>Hexapoda</taxon>
        <taxon>Insecta</taxon>
        <taxon>Pterygota</taxon>
        <taxon>Neoptera</taxon>
        <taxon>Polyneoptera</taxon>
        <taxon>Dictyoptera</taxon>
        <taxon>Blattodea</taxon>
        <taxon>Blattoidea</taxon>
        <taxon>Termitoidae</taxon>
        <taxon>Termopsidae</taxon>
        <taxon>Zootermopsis</taxon>
    </lineage>
</organism>
<dbReference type="InterPro" id="IPR039430">
    <property type="entry name" value="Thymidylate_kin-like_dom"/>
</dbReference>
<name>A0A067REX9_ZOONE</name>
<dbReference type="STRING" id="136037.A0A067REX9"/>
<dbReference type="GO" id="GO:0005634">
    <property type="term" value="C:nucleus"/>
    <property type="evidence" value="ECO:0007669"/>
    <property type="project" value="TreeGrafter"/>
</dbReference>
<dbReference type="Gene3D" id="3.40.50.300">
    <property type="entry name" value="P-loop containing nucleotide triphosphate hydrolases"/>
    <property type="match status" value="1"/>
</dbReference>
<dbReference type="Pfam" id="PF02223">
    <property type="entry name" value="Thymidylate_kin"/>
    <property type="match status" value="1"/>
</dbReference>
<evidence type="ECO:0000256" key="4">
    <source>
        <dbReference type="ARBA" id="ARBA00017144"/>
    </source>
</evidence>
<dbReference type="InterPro" id="IPR018095">
    <property type="entry name" value="Thymidylate_kin_CS"/>
</dbReference>
<evidence type="ECO:0000313" key="12">
    <source>
        <dbReference type="Proteomes" id="UP000027135"/>
    </source>
</evidence>
<dbReference type="GO" id="GO:0004798">
    <property type="term" value="F:dTMP kinase activity"/>
    <property type="evidence" value="ECO:0007669"/>
    <property type="project" value="UniProtKB-EC"/>
</dbReference>
<dbReference type="PANTHER" id="PTHR10344">
    <property type="entry name" value="THYMIDYLATE KINASE"/>
    <property type="match status" value="1"/>
</dbReference>
<dbReference type="NCBIfam" id="TIGR00041">
    <property type="entry name" value="DTMP_kinase"/>
    <property type="match status" value="1"/>
</dbReference>
<evidence type="ECO:0000256" key="9">
    <source>
        <dbReference type="ARBA" id="ARBA00022840"/>
    </source>
</evidence>
<accession>A0A067REX9</accession>
<dbReference type="GO" id="GO:0006235">
    <property type="term" value="P:dTTP biosynthetic process"/>
    <property type="evidence" value="ECO:0007669"/>
    <property type="project" value="TreeGrafter"/>
</dbReference>
<dbReference type="GO" id="GO:0005829">
    <property type="term" value="C:cytosol"/>
    <property type="evidence" value="ECO:0007669"/>
    <property type="project" value="TreeGrafter"/>
</dbReference>
<evidence type="ECO:0000313" key="11">
    <source>
        <dbReference type="EMBL" id="KDR17511.1"/>
    </source>
</evidence>
<gene>
    <name evidence="11" type="ORF">L798_07964</name>
</gene>
<dbReference type="GO" id="GO:0006227">
    <property type="term" value="P:dUDP biosynthetic process"/>
    <property type="evidence" value="ECO:0007669"/>
    <property type="project" value="TreeGrafter"/>
</dbReference>
<keyword evidence="5" id="KW-0808">Transferase</keyword>
<dbReference type="SUPFAM" id="SSF52540">
    <property type="entry name" value="P-loop containing nucleoside triphosphate hydrolases"/>
    <property type="match status" value="1"/>
</dbReference>
<dbReference type="AlphaFoldDB" id="A0A067REX9"/>
<dbReference type="GO" id="GO:0005739">
    <property type="term" value="C:mitochondrion"/>
    <property type="evidence" value="ECO:0007669"/>
    <property type="project" value="TreeGrafter"/>
</dbReference>
<dbReference type="PROSITE" id="PS01331">
    <property type="entry name" value="THYMIDYLATE_KINASE"/>
    <property type="match status" value="1"/>
</dbReference>
<dbReference type="OrthoDB" id="425602at2759"/>
<keyword evidence="7" id="KW-0547">Nucleotide-binding</keyword>
<keyword evidence="12" id="KW-1185">Reference proteome</keyword>
<keyword evidence="6" id="KW-0545">Nucleotide biosynthesis</keyword>
<dbReference type="GO" id="GO:0004550">
    <property type="term" value="F:nucleoside diphosphate kinase activity"/>
    <property type="evidence" value="ECO:0007669"/>
    <property type="project" value="TreeGrafter"/>
</dbReference>
<dbReference type="FunCoup" id="A0A067REX9">
    <property type="interactions" value="1475"/>
</dbReference>
<evidence type="ECO:0000256" key="5">
    <source>
        <dbReference type="ARBA" id="ARBA00022679"/>
    </source>
</evidence>
<reference evidence="11 12" key="1">
    <citation type="journal article" date="2014" name="Nat. Commun.">
        <title>Molecular traces of alternative social organization in a termite genome.</title>
        <authorList>
            <person name="Terrapon N."/>
            <person name="Li C."/>
            <person name="Robertson H.M."/>
            <person name="Ji L."/>
            <person name="Meng X."/>
            <person name="Booth W."/>
            <person name="Chen Z."/>
            <person name="Childers C.P."/>
            <person name="Glastad K.M."/>
            <person name="Gokhale K."/>
            <person name="Gowin J."/>
            <person name="Gronenberg W."/>
            <person name="Hermansen R.A."/>
            <person name="Hu H."/>
            <person name="Hunt B.G."/>
            <person name="Huylmans A.K."/>
            <person name="Khalil S.M."/>
            <person name="Mitchell R.D."/>
            <person name="Munoz-Torres M.C."/>
            <person name="Mustard J.A."/>
            <person name="Pan H."/>
            <person name="Reese J.T."/>
            <person name="Scharf M.E."/>
            <person name="Sun F."/>
            <person name="Vogel H."/>
            <person name="Xiao J."/>
            <person name="Yang W."/>
            <person name="Yang Z."/>
            <person name="Yang Z."/>
            <person name="Zhou J."/>
            <person name="Zhu J."/>
            <person name="Brent C.S."/>
            <person name="Elsik C.G."/>
            <person name="Goodisman M.A."/>
            <person name="Liberles D.A."/>
            <person name="Roe R.M."/>
            <person name="Vargo E.L."/>
            <person name="Vilcinskas A."/>
            <person name="Wang J."/>
            <person name="Bornberg-Bauer E."/>
            <person name="Korb J."/>
            <person name="Zhang G."/>
            <person name="Liebig J."/>
        </authorList>
    </citation>
    <scope>NUCLEOTIDE SEQUENCE [LARGE SCALE GENOMIC DNA]</scope>
    <source>
        <tissue evidence="11">Whole organism</tissue>
    </source>
</reference>
<evidence type="ECO:0000256" key="2">
    <source>
        <dbReference type="ARBA" id="ARBA00009776"/>
    </source>
</evidence>
<dbReference type="HAMAP" id="MF_00165">
    <property type="entry name" value="Thymidylate_kinase"/>
    <property type="match status" value="1"/>
</dbReference>
<dbReference type="InterPro" id="IPR018094">
    <property type="entry name" value="Thymidylate_kinase"/>
</dbReference>
<dbReference type="InParanoid" id="A0A067REX9"/>
<dbReference type="InterPro" id="IPR027417">
    <property type="entry name" value="P-loop_NTPase"/>
</dbReference>
<dbReference type="GO" id="GO:0005524">
    <property type="term" value="F:ATP binding"/>
    <property type="evidence" value="ECO:0007669"/>
    <property type="project" value="UniProtKB-KW"/>
</dbReference>
<keyword evidence="9" id="KW-0067">ATP-binding</keyword>
<comment type="similarity">
    <text evidence="2">Belongs to the thymidylate kinase family.</text>
</comment>
<sequence>MYRSRMFSKLLQNGAWEVGEWFKRGSLILMAMSGLHSRRGALIVLEGCDRVGKTTQCKKLVDALHQRNIETRLICFPDRNTAIGGLINDYLKKNIDLTDKAIHLLFSANRWEKEPEIKDCVNNGVTLIVDRYVYSGVAFSATKEGMDREWCKMAETGLPKPDAVFFLTVSPEALSERGGFGNEIYETTEIQKKVGNNYLKMADDSWQVISADQDVDVVHQDILSRALSVIEIAKSKSLSSLW</sequence>
<dbReference type="CDD" id="cd01672">
    <property type="entry name" value="TMPK"/>
    <property type="match status" value="1"/>
</dbReference>
<dbReference type="FunFam" id="3.40.50.300:FF:000679">
    <property type="entry name" value="Thymidylate kinase"/>
    <property type="match status" value="1"/>
</dbReference>
<dbReference type="GO" id="GO:0006233">
    <property type="term" value="P:dTDP biosynthetic process"/>
    <property type="evidence" value="ECO:0007669"/>
    <property type="project" value="InterPro"/>
</dbReference>
<dbReference type="PANTHER" id="PTHR10344:SF1">
    <property type="entry name" value="THYMIDYLATE KINASE"/>
    <property type="match status" value="1"/>
</dbReference>
<evidence type="ECO:0000256" key="3">
    <source>
        <dbReference type="ARBA" id="ARBA00012980"/>
    </source>
</evidence>
<feature type="domain" description="Thymidylate kinase-like" evidence="10">
    <location>
        <begin position="45"/>
        <end position="222"/>
    </location>
</feature>
<proteinExistence type="inferred from homology"/>
<comment type="pathway">
    <text evidence="1">Pyrimidine metabolism; dTTP biosynthesis.</text>
</comment>
<keyword evidence="8 11" id="KW-0418">Kinase</keyword>